<reference evidence="2" key="1">
    <citation type="submission" date="2025-08" db="UniProtKB">
        <authorList>
            <consortium name="Ensembl"/>
        </authorList>
    </citation>
    <scope>IDENTIFICATION</scope>
</reference>
<feature type="region of interest" description="Disordered" evidence="1">
    <location>
        <begin position="773"/>
        <end position="799"/>
    </location>
</feature>
<feature type="compositionally biased region" description="Acidic residues" evidence="1">
    <location>
        <begin position="583"/>
        <end position="595"/>
    </location>
</feature>
<dbReference type="GeneTree" id="ENSGT00390000018402"/>
<dbReference type="InterPro" id="IPR033228">
    <property type="entry name" value="SZT2"/>
</dbReference>
<organism evidence="2 3">
    <name type="scientific">Neolamprologus brichardi</name>
    <name type="common">Fairy cichlid</name>
    <name type="synonym">Lamprologus brichardi</name>
    <dbReference type="NCBI Taxonomy" id="32507"/>
    <lineage>
        <taxon>Eukaryota</taxon>
        <taxon>Metazoa</taxon>
        <taxon>Chordata</taxon>
        <taxon>Craniata</taxon>
        <taxon>Vertebrata</taxon>
        <taxon>Euteleostomi</taxon>
        <taxon>Actinopterygii</taxon>
        <taxon>Neopterygii</taxon>
        <taxon>Teleostei</taxon>
        <taxon>Neoteleostei</taxon>
        <taxon>Acanthomorphata</taxon>
        <taxon>Ovalentaria</taxon>
        <taxon>Cichlomorphae</taxon>
        <taxon>Cichliformes</taxon>
        <taxon>Cichlidae</taxon>
        <taxon>African cichlids</taxon>
        <taxon>Pseudocrenilabrinae</taxon>
        <taxon>Lamprologini</taxon>
        <taxon>Neolamprologus</taxon>
    </lineage>
</organism>
<feature type="region of interest" description="Disordered" evidence="1">
    <location>
        <begin position="561"/>
        <end position="601"/>
    </location>
</feature>
<dbReference type="Bgee" id="ENSNBRG00000016724">
    <property type="expression patterns" value="Expressed in blood and 6 other cell types or tissues"/>
</dbReference>
<dbReference type="OMA" id="PLFVHIT"/>
<accession>A0A3Q4HIT7</accession>
<feature type="region of interest" description="Disordered" evidence="1">
    <location>
        <begin position="1638"/>
        <end position="1666"/>
    </location>
</feature>
<feature type="compositionally biased region" description="Basic and acidic residues" evidence="1">
    <location>
        <begin position="568"/>
        <end position="581"/>
    </location>
</feature>
<dbReference type="GO" id="GO:0005777">
    <property type="term" value="C:peroxisome"/>
    <property type="evidence" value="ECO:0007669"/>
    <property type="project" value="InterPro"/>
</dbReference>
<protein>
    <submittedName>
        <fullName evidence="2">SZT2 subunit of KICSTOR complex</fullName>
    </submittedName>
</protein>
<evidence type="ECO:0000256" key="1">
    <source>
        <dbReference type="SAM" id="MobiDB-lite"/>
    </source>
</evidence>
<proteinExistence type="predicted"/>
<feature type="compositionally biased region" description="Low complexity" evidence="1">
    <location>
        <begin position="1236"/>
        <end position="1253"/>
    </location>
</feature>
<dbReference type="PANTHER" id="PTHR14918">
    <property type="entry name" value="KICSTOR COMPLEX PROTEIN SZT2"/>
    <property type="match status" value="1"/>
</dbReference>
<evidence type="ECO:0000313" key="2">
    <source>
        <dbReference type="Ensembl" id="ENSNBRP00000021941.1"/>
    </source>
</evidence>
<feature type="compositionally biased region" description="Basic and acidic residues" evidence="1">
    <location>
        <begin position="1276"/>
        <end position="1290"/>
    </location>
</feature>
<dbReference type="PANTHER" id="PTHR14918:SF3">
    <property type="entry name" value="KICSTOR COMPLEX PROTEIN SZT2"/>
    <property type="match status" value="1"/>
</dbReference>
<dbReference type="Ensembl" id="ENSNBRT00000022526.1">
    <property type="protein sequence ID" value="ENSNBRP00000021941.1"/>
    <property type="gene ID" value="ENSNBRG00000016724.1"/>
</dbReference>
<reference evidence="2" key="2">
    <citation type="submission" date="2025-09" db="UniProtKB">
        <authorList>
            <consortium name="Ensembl"/>
        </authorList>
    </citation>
    <scope>IDENTIFICATION</scope>
</reference>
<feature type="region of interest" description="Disordered" evidence="1">
    <location>
        <begin position="501"/>
        <end position="545"/>
    </location>
</feature>
<keyword evidence="3" id="KW-1185">Reference proteome</keyword>
<sequence length="2183" mass="245683">MKVKSSSTNCSAKGILCDPDLVLCLQGTSGDVDRESHSCIVQYILFPPHSTSTKDSFSTDDDNDTEVEAVDLDTELNLVTECWVEPQCGTVNCTDQHRSFQGLKYQELPRAIFPRDLACMSTMMTFEYLSQLCQNKDQVCSLPAGLKDSIHMVPFQFDLIKLLPKCQQLNFLMCAFPFVCSAMGNEEQLNSSHCLPNELLLSLFHTSLENELSDREIPLADGDHVAFMHHILERERDGHVAPFSLPVIKGLYESVSRVSLESVKPSSCSAPQWRCYAKCISSQHLILTFLPATFTGESGAFVQTFCTKIDFFLMFPDAAEKEGVHFSEPQKTDFHISLSRQLSQQSTGDSSQLKCPVYVYNCSLENLKEQLVHPNSSRQPRDVFFSPSPWTDLLSQPHKHKELANYCSMLQEHYYQSYVKGVYRSLQQSYHISSQDVLMAMDYCEESLQEIDITSFLQTLCGHIRVFREHGKTPGWGGGPLKPSRSPATFIIGEAEGEQLDDKVASSCSVEVEDTSEAESRGAPDSSAPTSPPIKEEPKKGTIPEFPLTLLQTVPSNPHYFYYSPPSSKKEDGEMKRRPSEELLSEAEPATEDENVPSSCIMTESDTDLVVEYEEHPGSSSQGEGEDQSLSDSNTVNQDQDSFSILEGESLLENEAPQLDMPPLFVHITCSVNMKSCHGSVPMQTLPTCLGEVISCLENAEAVQSVDLNELSVTLDIFVLTLPLEIEAMADFHHNRSCFDLRSTETRSSITSSFLSSGGGKLRPSRVQSVVSSQGSLDSDMQGYDGGSSDSECESPTLDEQECQARLMPDFWLIVKIHQDRVTVYSHSRSESFKQELPECLQLHQMVVRKIGDMCRVVNQRMLLQDLHDSHLCNKLLVAESEEDIWKSEPHCRQRLNTADDYSTEESYQARDYLAATMQFIPGHFACDVVWRTIIHIHPRLKMGPNMGVARGERNAPVLGFKWLQSKNRIYYNSVIKCSPAKRCVRVTRGSFITVCSGPEITDELVKVLRKRLDETTLDIITVMLVRNCKLTPADVEFIQPSGSPATEVMTFSLPQYCLPWLSAVAHYLKQNLLIFLHVPKYTDMNTAHHFKVQSNISPHVDMADGDIYLYNKPGGQGTGGKGNHILPARQRHQASVTLYLSGSVGCVWCESTRCFLFFPFFTYLSVLLLTEPQLYVRFDIWEQGNISPLQLSDKLQGALRHALCDVVMELRVLPNPLCVGVLCPATKAQKEEAKGAPTTGSSTPESTTPTGKSTRRSFWDILSKPDSAELGSPKTTDDIVQEKGEEGRAARRRHKTETVKQQWSQDKTVAVELEQTQRRQLSQFEEGDAGTLDPIYQDICQPWITFMAKLGCPSIQQCTTKTASHFLLPSILAEIVSLVSSLAADTTVKTFRKTSCPTSGDHFVPLPLGQNLSQPPDAVRSFILIGRNFHQWHYSTEQGNRRSTSRSHQPLTVTLYSYNWSVDLGASLNRELVRLVKWQNARAHVVHCLFNQKMGLFHHYCFSDFSPKRFAIDMLYEYWQAKTVTECSSIFMPLEQGRLGNSGRSLAPLHFPSELLPFDEALRDVCTIRPLMDGDVVARHGSQLLEIKAAERRDEDREPGTDLETLKQSSRLVHYCATPLLFDPVFRKQIQEEQIIQPLEKKRHRSSDSTASGRDRSYSTDSADMLPGRLKEEPWLLEISSTFLQQYVQYLQSMGFILVQVRPQSPARSTLATAASGTTAYHLQRALPGGIVLMELAFQGSYFCVKQYALECSRIPMGQTVNSQLSMLFTEECDKVRDTMHVHSFSYDFHLRVVHQYLVGCHMTLRQGYQLTDFLDDFISHHPDIPKFGRNHVFQGSFSISTGMITAHQLYNYITDHASTYGMKPLRMSKAAVATDNKKAMPELHEYALVALWNSSGSYKDLDGLPHHDDFDVSLVVCHNAAPFEEQSDGERHLLRLRFYVIMTSQRELFPRLTADMRRFKKLPQIHRDPGELGGRLSQDRGSSEASAALAQGLLYASPLFPLLNNEVASARRQIQISVEQAMGHCRRDNLWRRLFHGEHVALDKLKLAKLSFSELEELLEAVQSRSVGEIDPQLDCFLTMGPAWYQSLIKVLLSRFPQSCRHFDDSGIQYLAVLNQKFTDCFVLVFLDNQAGKTSLKVVFREPLPLQPQAGSSPPPQLVSMYHHLESVINTACYNLWTGLL</sequence>
<dbReference type="STRING" id="32507.ENSNBRP00000021941"/>
<evidence type="ECO:0000313" key="3">
    <source>
        <dbReference type="Proteomes" id="UP000261580"/>
    </source>
</evidence>
<name>A0A3Q4HIT7_NEOBR</name>
<feature type="region of interest" description="Disordered" evidence="1">
    <location>
        <begin position="1232"/>
        <end position="1296"/>
    </location>
</feature>
<feature type="region of interest" description="Disordered" evidence="1">
    <location>
        <begin position="614"/>
        <end position="637"/>
    </location>
</feature>
<dbReference type="Proteomes" id="UP000261580">
    <property type="component" value="Unassembled WGS sequence"/>
</dbReference>